<dbReference type="Pfam" id="PF00144">
    <property type="entry name" value="Beta-lactamase"/>
    <property type="match status" value="1"/>
</dbReference>
<organism evidence="2 3">
    <name type="scientific">Labedaea rhizosphaerae</name>
    <dbReference type="NCBI Taxonomy" id="598644"/>
    <lineage>
        <taxon>Bacteria</taxon>
        <taxon>Bacillati</taxon>
        <taxon>Actinomycetota</taxon>
        <taxon>Actinomycetes</taxon>
        <taxon>Pseudonocardiales</taxon>
        <taxon>Pseudonocardiaceae</taxon>
        <taxon>Labedaea</taxon>
    </lineage>
</organism>
<dbReference type="Proteomes" id="UP000295444">
    <property type="component" value="Unassembled WGS sequence"/>
</dbReference>
<keyword evidence="3" id="KW-1185">Reference proteome</keyword>
<dbReference type="InterPro" id="IPR012338">
    <property type="entry name" value="Beta-lactam/transpept-like"/>
</dbReference>
<reference evidence="2 3" key="1">
    <citation type="submission" date="2019-03" db="EMBL/GenBank/DDBJ databases">
        <title>Genomic Encyclopedia of Type Strains, Phase IV (KMG-IV): sequencing the most valuable type-strain genomes for metagenomic binning, comparative biology and taxonomic classification.</title>
        <authorList>
            <person name="Goeker M."/>
        </authorList>
    </citation>
    <scope>NUCLEOTIDE SEQUENCE [LARGE SCALE GENOMIC DNA]</scope>
    <source>
        <strain evidence="2 3">DSM 45361</strain>
    </source>
</reference>
<dbReference type="RefSeq" id="WP_133853246.1">
    <property type="nucleotide sequence ID" value="NZ_SNXZ01000007.1"/>
</dbReference>
<dbReference type="OrthoDB" id="3422781at2"/>
<evidence type="ECO:0000259" key="1">
    <source>
        <dbReference type="Pfam" id="PF00144"/>
    </source>
</evidence>
<feature type="domain" description="Beta-lactamase-related" evidence="1">
    <location>
        <begin position="14"/>
        <end position="343"/>
    </location>
</feature>
<evidence type="ECO:0000313" key="3">
    <source>
        <dbReference type="Proteomes" id="UP000295444"/>
    </source>
</evidence>
<name>A0A4R6S095_LABRH</name>
<proteinExistence type="predicted"/>
<dbReference type="Gene3D" id="3.40.710.10">
    <property type="entry name" value="DD-peptidase/beta-lactamase superfamily"/>
    <property type="match status" value="1"/>
</dbReference>
<gene>
    <name evidence="2" type="ORF">EV186_107137</name>
</gene>
<dbReference type="AlphaFoldDB" id="A0A4R6S095"/>
<evidence type="ECO:0000313" key="2">
    <source>
        <dbReference type="EMBL" id="TDP92902.1"/>
    </source>
</evidence>
<dbReference type="PANTHER" id="PTHR43283">
    <property type="entry name" value="BETA-LACTAMASE-RELATED"/>
    <property type="match status" value="1"/>
</dbReference>
<dbReference type="EMBL" id="SNXZ01000007">
    <property type="protein sequence ID" value="TDP92902.1"/>
    <property type="molecule type" value="Genomic_DNA"/>
</dbReference>
<accession>A0A4R6S095</accession>
<dbReference type="InterPro" id="IPR050789">
    <property type="entry name" value="Diverse_Enzym_Activities"/>
</dbReference>
<sequence length="365" mass="38842">MPDPEERLPRTAAACREAVASGAVLGVYVSAGHRDEIAVNLAVGHAAPGVPATVGDIGELRCAVKPLTTLCIAHAVESGLLDLDDTLSRWAPAGAGGQVRALSLRQLLTHAAGLPNFVRTDVYDVGFDEYVAMIFAADMRPRAWYGEPIYNLALGWHLLAWVLQQVYGAPISKLVAELVTTPLGLAGLGLIDEGRLSRPVHRRTLDRDYQPVRDTDEETFATRPNPAYGGFASTDDHRRLYAHLARALAADEDAHPVVGSSTLRELVRPHGTLRFRSCGPALPFGLGFFVGGAAVGFGPDWGARCFGHMGSIRAHHVTAALCDPASTTAVAVALSSVGPANNDVFLRLGKTLHADLFDRDRAVPG</sequence>
<dbReference type="SUPFAM" id="SSF56601">
    <property type="entry name" value="beta-lactamase/transpeptidase-like"/>
    <property type="match status" value="1"/>
</dbReference>
<comment type="caution">
    <text evidence="2">The sequence shown here is derived from an EMBL/GenBank/DDBJ whole genome shotgun (WGS) entry which is preliminary data.</text>
</comment>
<dbReference type="PANTHER" id="PTHR43283:SF3">
    <property type="entry name" value="BETA-LACTAMASE FAMILY PROTEIN (AFU_ORTHOLOGUE AFUA_5G07500)"/>
    <property type="match status" value="1"/>
</dbReference>
<dbReference type="InterPro" id="IPR001466">
    <property type="entry name" value="Beta-lactam-related"/>
</dbReference>
<protein>
    <submittedName>
        <fullName evidence="2">CubicO group peptidase (Beta-lactamase class C family)</fullName>
    </submittedName>
</protein>